<name>A0A6P7XSN2_9AMPH</name>
<dbReference type="OrthoDB" id="5981473at2759"/>
<dbReference type="Proteomes" id="UP000515156">
    <property type="component" value="Chromosome 5"/>
</dbReference>
<dbReference type="PANTHER" id="PTHR14787">
    <property type="entry name" value="C10ORF188 FAMILY MEMBER"/>
    <property type="match status" value="1"/>
</dbReference>
<feature type="region of interest" description="Disordered" evidence="1">
    <location>
        <begin position="296"/>
        <end position="316"/>
    </location>
</feature>
<gene>
    <name evidence="3" type="primary">C5H10orf88</name>
</gene>
<organism evidence="2 3">
    <name type="scientific">Microcaecilia unicolor</name>
    <dbReference type="NCBI Taxonomy" id="1415580"/>
    <lineage>
        <taxon>Eukaryota</taxon>
        <taxon>Metazoa</taxon>
        <taxon>Chordata</taxon>
        <taxon>Craniata</taxon>
        <taxon>Vertebrata</taxon>
        <taxon>Euteleostomi</taxon>
        <taxon>Amphibia</taxon>
        <taxon>Gymnophiona</taxon>
        <taxon>Siphonopidae</taxon>
        <taxon>Microcaecilia</taxon>
    </lineage>
</organism>
<evidence type="ECO:0000256" key="1">
    <source>
        <dbReference type="SAM" id="MobiDB-lite"/>
    </source>
</evidence>
<dbReference type="Pfam" id="PF14958">
    <property type="entry name" value="PAAT-like"/>
    <property type="match status" value="1"/>
</dbReference>
<dbReference type="InParanoid" id="A0A6P7XSN2"/>
<evidence type="ECO:0000313" key="2">
    <source>
        <dbReference type="Proteomes" id="UP000515156"/>
    </source>
</evidence>
<accession>A0A6P7XSN2</accession>
<feature type="region of interest" description="Disordered" evidence="1">
    <location>
        <begin position="372"/>
        <end position="393"/>
    </location>
</feature>
<feature type="region of interest" description="Disordered" evidence="1">
    <location>
        <begin position="246"/>
        <end position="276"/>
    </location>
</feature>
<keyword evidence="2" id="KW-1185">Reference proteome</keyword>
<dbReference type="KEGG" id="muo:115469852"/>
<reference evidence="3" key="1">
    <citation type="submission" date="2025-08" db="UniProtKB">
        <authorList>
            <consortium name="RefSeq"/>
        </authorList>
    </citation>
    <scope>IDENTIFICATION</scope>
</reference>
<proteinExistence type="predicted"/>
<dbReference type="FunCoup" id="A0A6P7XSN2">
    <property type="interactions" value="1955"/>
</dbReference>
<feature type="compositionally biased region" description="Basic and acidic residues" evidence="1">
    <location>
        <begin position="296"/>
        <end position="311"/>
    </location>
</feature>
<sequence>MSGPAVSGRCSWRALPDLSAVLRVSSEEGGAGESRKPRGGEKFVTLERVSECNDESSCFLYLQCDPQGQEEILSLTVVSQARNMEVYVKDEEYVGTSRGEEVCITASDSGNSTVAFYLKFLKMETPTSVCKVKLLSLGGKERIFLSEIKVQLTVSTVQHPKSFPPLGARIDLEQVQTMMDCMGCKLSPGAQQLLSMVQHQQQQNPFPFGFQLQGLGCAWRGEHPTQRSNFMTDCVQLLQQPVAPVAVPAGSDSSTDLPGKGGSRTPHTLEKQSSETDLPLLQSLCGQVNRMHIEEGNTQHNPETGKSEEHTINAGNEQPVCTYLESIISRSMEQVEKKLLTHIDDRMDRLGEHLDAQFALLTSLLQNLHSSSMPQEKDNLEGLSRNEANFLNS</sequence>
<dbReference type="CTD" id="105006453"/>
<dbReference type="AlphaFoldDB" id="A0A6P7XSN2"/>
<dbReference type="GeneID" id="115469852"/>
<protein>
    <submittedName>
        <fullName evidence="3">Uncharacterized protein C10orf88 homolog isoform X1</fullName>
    </submittedName>
</protein>
<dbReference type="PANTHER" id="PTHR14787:SF1">
    <property type="entry name" value="ATPASE PAAT"/>
    <property type="match status" value="1"/>
</dbReference>
<dbReference type="RefSeq" id="XP_030058432.1">
    <property type="nucleotide sequence ID" value="XM_030202572.1"/>
</dbReference>
<evidence type="ECO:0000313" key="3">
    <source>
        <dbReference type="RefSeq" id="XP_030058432.1"/>
    </source>
</evidence>
<dbReference type="InterPro" id="IPR028043">
    <property type="entry name" value="PAAT-like"/>
</dbReference>